<dbReference type="RefSeq" id="WP_035451826.1">
    <property type="nucleotide sequence ID" value="NZ_AZGA01000065.1"/>
</dbReference>
<gene>
    <name evidence="1" type="ORF">FC83_GL000149</name>
</gene>
<evidence type="ECO:0000313" key="1">
    <source>
        <dbReference type="EMBL" id="KRM32865.1"/>
    </source>
</evidence>
<keyword evidence="2" id="KW-1185">Reference proteome</keyword>
<dbReference type="AlphaFoldDB" id="X0PDR6"/>
<dbReference type="OrthoDB" id="2325119at2"/>
<proteinExistence type="predicted"/>
<organism evidence="1 2">
    <name type="scientific">Agrilactobacillus composti DSM 18527 = JCM 14202</name>
    <dbReference type="NCBI Taxonomy" id="1423734"/>
    <lineage>
        <taxon>Bacteria</taxon>
        <taxon>Bacillati</taxon>
        <taxon>Bacillota</taxon>
        <taxon>Bacilli</taxon>
        <taxon>Lactobacillales</taxon>
        <taxon>Lactobacillaceae</taxon>
        <taxon>Agrilactobacillus</taxon>
    </lineage>
</organism>
<dbReference type="Proteomes" id="UP000051236">
    <property type="component" value="Unassembled WGS sequence"/>
</dbReference>
<comment type="caution">
    <text evidence="1">The sequence shown here is derived from an EMBL/GenBank/DDBJ whole genome shotgun (WGS) entry which is preliminary data.</text>
</comment>
<reference evidence="1 2" key="1">
    <citation type="journal article" date="2015" name="Genome Announc.">
        <title>Expanding the biotechnology potential of lactobacilli through comparative genomics of 213 strains and associated genera.</title>
        <authorList>
            <person name="Sun Z."/>
            <person name="Harris H.M."/>
            <person name="McCann A."/>
            <person name="Guo C."/>
            <person name="Argimon S."/>
            <person name="Zhang W."/>
            <person name="Yang X."/>
            <person name="Jeffery I.B."/>
            <person name="Cooney J.C."/>
            <person name="Kagawa T.F."/>
            <person name="Liu W."/>
            <person name="Song Y."/>
            <person name="Salvetti E."/>
            <person name="Wrobel A."/>
            <person name="Rasinkangas P."/>
            <person name="Parkhill J."/>
            <person name="Rea M.C."/>
            <person name="O'Sullivan O."/>
            <person name="Ritari J."/>
            <person name="Douillard F.P."/>
            <person name="Paul Ross R."/>
            <person name="Yang R."/>
            <person name="Briner A.E."/>
            <person name="Felis G.E."/>
            <person name="de Vos W.M."/>
            <person name="Barrangou R."/>
            <person name="Klaenhammer T.R."/>
            <person name="Caufield P.W."/>
            <person name="Cui Y."/>
            <person name="Zhang H."/>
            <person name="O'Toole P.W."/>
        </authorList>
    </citation>
    <scope>NUCLEOTIDE SEQUENCE [LARGE SCALE GENOMIC DNA]</scope>
    <source>
        <strain evidence="1 2">DSM 18527</strain>
    </source>
</reference>
<name>X0PDR6_9LACO</name>
<dbReference type="STRING" id="1423734.FC83_GL000149"/>
<accession>X0PDR6</accession>
<sequence length="121" mass="14029">MLDVKKSIERLQWTVDHHFLHIQAQHPFMRAWAVQFELAYTDFRVIQMALQLSGDENHALLAEFAKVYEGIFNYEYEFAGNGLDSFNQKYGDEIEQYLQLVKQFDGIIDQIKVIPGAEGAS</sequence>
<protein>
    <submittedName>
        <fullName evidence="1">Uncharacterized protein</fullName>
    </submittedName>
</protein>
<dbReference type="EMBL" id="AZGA01000065">
    <property type="protein sequence ID" value="KRM32865.1"/>
    <property type="molecule type" value="Genomic_DNA"/>
</dbReference>
<evidence type="ECO:0000313" key="2">
    <source>
        <dbReference type="Proteomes" id="UP000051236"/>
    </source>
</evidence>
<dbReference type="eggNOG" id="ENOG5032Z7D">
    <property type="taxonomic scope" value="Bacteria"/>
</dbReference>
<dbReference type="PATRIC" id="fig|1423734.3.peg.149"/>